<feature type="chain" id="PRO_5025395881" evidence="1">
    <location>
        <begin position="19"/>
        <end position="642"/>
    </location>
</feature>
<keyword evidence="1" id="KW-0732">Signal</keyword>
<evidence type="ECO:0000313" key="2">
    <source>
        <dbReference type="EMBL" id="KAF2672420.1"/>
    </source>
</evidence>
<dbReference type="InterPro" id="IPR011042">
    <property type="entry name" value="6-blade_b-propeller_TolB-like"/>
</dbReference>
<dbReference type="Proteomes" id="UP000799302">
    <property type="component" value="Unassembled WGS sequence"/>
</dbReference>
<protein>
    <submittedName>
        <fullName evidence="2">Tat pathway signal sequence domain-containing protein</fullName>
    </submittedName>
</protein>
<name>A0A6A6UKW0_9PEZI</name>
<dbReference type="SUPFAM" id="SSF82171">
    <property type="entry name" value="DPP6 N-terminal domain-like"/>
    <property type="match status" value="2"/>
</dbReference>
<dbReference type="OrthoDB" id="43744at2759"/>
<evidence type="ECO:0000256" key="1">
    <source>
        <dbReference type="SAM" id="SignalP"/>
    </source>
</evidence>
<dbReference type="PANTHER" id="PTHR32161:SF8">
    <property type="entry name" value="DPP6 N-TERMINAL DOMAIN-LIKE PROTEIN"/>
    <property type="match status" value="1"/>
</dbReference>
<gene>
    <name evidence="2" type="ORF">BT63DRAFT_195356</name>
</gene>
<proteinExistence type="predicted"/>
<dbReference type="Pfam" id="PF07676">
    <property type="entry name" value="PD40"/>
    <property type="match status" value="7"/>
</dbReference>
<dbReference type="AlphaFoldDB" id="A0A6A6UKW0"/>
<feature type="signal peptide" evidence="1">
    <location>
        <begin position="1"/>
        <end position="18"/>
    </location>
</feature>
<sequence length="642" mass="70377">MRTCIISFLILPIGSTIAQLFQQENTVDAALNAHSARGIPAHGKKGVFLMNRIAPSTSDLYVANADGSNERRLFNQSTFDFHASFSPDGKWITFTTERNGDGNADLYRCRPDGSGVEKVVATPSVEDGIALSPDGTKATYMSTQDGFKANVWVMDLKTGERRSLTSAKGIAGNASMPDGYFRPSWSPDGKWIALSSDRNTPWAGHSNGTGWEHVQELSVYVIRPDGTGFRKLATKPGYSLGSPQWSPDGKRVAYYEMTTESTWSAHWPGGPAKVTSQIISLDFATGKDRVEHTSGSGMKIAPQWISQQDIAYLIKGGPNEGLNYTASAPGRTAFKRAIRSPSWSSDGKLVVYEKVGFSARAMEKPLWSWDDEWDYRFTDVFPALSRDGQFVMTQKQIGNPGNSSVVTLNPDGSNSKVIFNPRAVLDGPGVQRGTSGAFQPAWSPDGKKIAWGVGAWFQARENKTAKIMMANSDGTNVQSLTNGSSNAGFPSFSPDGRYLVYRVWGSELGLRVMDLKDNTVKALSHKPDNLPGWSPDGELILFTCRTSVYNFDICTMRPDGSQRKALTSSGANDAHAVWTPDGEILYSSGMYGFRDEASGYDQTFQPYGQIMIMESDGSNKRMLTDSMWEDSMPLYIPNKFLD</sequence>
<dbReference type="PANTHER" id="PTHR32161">
    <property type="entry name" value="DPP6 N-TERMINAL DOMAIN-LIKE PROTEIN"/>
    <property type="match status" value="1"/>
</dbReference>
<accession>A0A6A6UKW0</accession>
<organism evidence="2 3">
    <name type="scientific">Microthyrium microscopicum</name>
    <dbReference type="NCBI Taxonomy" id="703497"/>
    <lineage>
        <taxon>Eukaryota</taxon>
        <taxon>Fungi</taxon>
        <taxon>Dikarya</taxon>
        <taxon>Ascomycota</taxon>
        <taxon>Pezizomycotina</taxon>
        <taxon>Dothideomycetes</taxon>
        <taxon>Dothideomycetes incertae sedis</taxon>
        <taxon>Microthyriales</taxon>
        <taxon>Microthyriaceae</taxon>
        <taxon>Microthyrium</taxon>
    </lineage>
</organism>
<evidence type="ECO:0000313" key="3">
    <source>
        <dbReference type="Proteomes" id="UP000799302"/>
    </source>
</evidence>
<dbReference type="InterPro" id="IPR011659">
    <property type="entry name" value="WD40"/>
</dbReference>
<dbReference type="EMBL" id="MU004232">
    <property type="protein sequence ID" value="KAF2672420.1"/>
    <property type="molecule type" value="Genomic_DNA"/>
</dbReference>
<dbReference type="Gene3D" id="2.120.10.30">
    <property type="entry name" value="TolB, C-terminal domain"/>
    <property type="match status" value="4"/>
</dbReference>
<reference evidence="2" key="1">
    <citation type="journal article" date="2020" name="Stud. Mycol.">
        <title>101 Dothideomycetes genomes: a test case for predicting lifestyles and emergence of pathogens.</title>
        <authorList>
            <person name="Haridas S."/>
            <person name="Albert R."/>
            <person name="Binder M."/>
            <person name="Bloem J."/>
            <person name="Labutti K."/>
            <person name="Salamov A."/>
            <person name="Andreopoulos B."/>
            <person name="Baker S."/>
            <person name="Barry K."/>
            <person name="Bills G."/>
            <person name="Bluhm B."/>
            <person name="Cannon C."/>
            <person name="Castanera R."/>
            <person name="Culley D."/>
            <person name="Daum C."/>
            <person name="Ezra D."/>
            <person name="Gonzalez J."/>
            <person name="Henrissat B."/>
            <person name="Kuo A."/>
            <person name="Liang C."/>
            <person name="Lipzen A."/>
            <person name="Lutzoni F."/>
            <person name="Magnuson J."/>
            <person name="Mondo S."/>
            <person name="Nolan M."/>
            <person name="Ohm R."/>
            <person name="Pangilinan J."/>
            <person name="Park H.-J."/>
            <person name="Ramirez L."/>
            <person name="Alfaro M."/>
            <person name="Sun H."/>
            <person name="Tritt A."/>
            <person name="Yoshinaga Y."/>
            <person name="Zwiers L.-H."/>
            <person name="Turgeon B."/>
            <person name="Goodwin S."/>
            <person name="Spatafora J."/>
            <person name="Crous P."/>
            <person name="Grigoriev I."/>
        </authorList>
    </citation>
    <scope>NUCLEOTIDE SEQUENCE</scope>
    <source>
        <strain evidence="2">CBS 115976</strain>
    </source>
</reference>
<keyword evidence="3" id="KW-1185">Reference proteome</keyword>